<organism evidence="4 5">
    <name type="scientific">Drosophila erecta</name>
    <name type="common">Fruit fly</name>
    <dbReference type="NCBI Taxonomy" id="7220"/>
    <lineage>
        <taxon>Eukaryota</taxon>
        <taxon>Metazoa</taxon>
        <taxon>Ecdysozoa</taxon>
        <taxon>Arthropoda</taxon>
        <taxon>Hexapoda</taxon>
        <taxon>Insecta</taxon>
        <taxon>Pterygota</taxon>
        <taxon>Neoptera</taxon>
        <taxon>Endopterygota</taxon>
        <taxon>Diptera</taxon>
        <taxon>Brachycera</taxon>
        <taxon>Muscomorpha</taxon>
        <taxon>Ephydroidea</taxon>
        <taxon>Drosophilidae</taxon>
        <taxon>Drosophila</taxon>
        <taxon>Sophophora</taxon>
    </lineage>
</organism>
<evidence type="ECO:0000313" key="5">
    <source>
        <dbReference type="Proteomes" id="UP000008711"/>
    </source>
</evidence>
<protein>
    <recommendedName>
        <fullName evidence="3">CCDC113/CCDC96 coiled-coil domain-containing protein</fullName>
    </recommendedName>
</protein>
<accession>B3NLF1</accession>
<dbReference type="Pfam" id="PF13870">
    <property type="entry name" value="CCDC113_CCDC96_CC"/>
    <property type="match status" value="1"/>
</dbReference>
<feature type="region of interest" description="Disordered" evidence="2">
    <location>
        <begin position="128"/>
        <end position="169"/>
    </location>
</feature>
<sequence length="771" mass="89158">MSIIQRSSLLSQGAEYSTDFEPTSRIGSTIQSKEVPEETLVPTENDKDLTKELVRQQKRTKAKGTSKTLAANKPRKVAKKPQKEVSSQAILRPIERKENTLASSKETSRRLSQKFSFRDGFSRNYLFDSPANRSSAMSTESNTSVLSRTSTSSRRSRGRGSRNRPPMNKAGLWGRYKIYVLKPKKPKVAEIVQETQTDSYNVQIRIVESIESLPSIHHHQHNISDSDSKKALTSIPSDSNTETESTLSEYESDLNEPDNEEQSERLKFLEIFGSLPDIDNLSATESAANIELTKEKERTKKRKEKELSAAVKKEEDHRESDSFVDLQVDESTENLDHKTHSIEISSESVSEADEQVYNEIEPKERPHKDISEHLFSLRISSTVFDDSSSGSFNEIHMATVAMVEQFLTGLINEVVEHEERTSVRLRRQLDKEKMLDELSQLVIDYQYEIQRNQALERIATDYYVRRKEFSMVSEDKQIDTINRERLMSALVELDNRLEQIKLTQKLSVKQRSELFEEEAAARAQDAQILAKFEAVVRETLCREGFDRVTIVVNELLKKMNKTRDETSDVRVELLYVQHRLQALKFKLEKLENLGNGLRVLEYISNHAGNNALRLKNKEKDIELKRFRDRKTYDLHAMAHLKNKMKMNEDLLENMKSKLNTQLQLKKDLRARHYREMVKHEWVKKKILKLKKAGCLMHYPDLLLDYDATVDHVSSKRLVVSKLRLEHIRLEEKISEVDTHIQVLKSSLRAKLSLASVSLNRLSNKSLFRIRR</sequence>
<dbReference type="OrthoDB" id="10254794at2759"/>
<evidence type="ECO:0000313" key="4">
    <source>
        <dbReference type="EMBL" id="EDV54867.2"/>
    </source>
</evidence>
<feature type="region of interest" description="Disordered" evidence="2">
    <location>
        <begin position="295"/>
        <end position="322"/>
    </location>
</feature>
<feature type="compositionally biased region" description="Basic and acidic residues" evidence="2">
    <location>
        <begin position="44"/>
        <end position="55"/>
    </location>
</feature>
<gene>
    <name evidence="4" type="primary">Dere\GG21756</name>
    <name evidence="4" type="synonym">dere_GLEANR_6542</name>
    <name evidence="4" type="synonym">GG21756</name>
    <name evidence="4" type="ORF">Dere_GG21756</name>
</gene>
<feature type="compositionally biased region" description="Basic and acidic residues" evidence="2">
    <location>
        <begin position="295"/>
        <end position="321"/>
    </location>
</feature>
<feature type="compositionally biased region" description="Polar residues" evidence="2">
    <location>
        <begin position="1"/>
        <end position="15"/>
    </location>
</feature>
<dbReference type="KEGG" id="der:6549582"/>
<evidence type="ECO:0000256" key="1">
    <source>
        <dbReference type="SAM" id="Coils"/>
    </source>
</evidence>
<evidence type="ECO:0000256" key="2">
    <source>
        <dbReference type="SAM" id="MobiDB-lite"/>
    </source>
</evidence>
<proteinExistence type="predicted"/>
<evidence type="ECO:0000259" key="3">
    <source>
        <dbReference type="Pfam" id="PF13870"/>
    </source>
</evidence>
<keyword evidence="5" id="KW-1185">Reference proteome</keyword>
<dbReference type="AlphaFoldDB" id="B3NLF1"/>
<feature type="region of interest" description="Disordered" evidence="2">
    <location>
        <begin position="1"/>
        <end position="87"/>
    </location>
</feature>
<dbReference type="InterPro" id="IPR025254">
    <property type="entry name" value="CCDC113/CCDC96_CC"/>
</dbReference>
<feature type="compositionally biased region" description="Low complexity" evidence="2">
    <location>
        <begin position="237"/>
        <end position="249"/>
    </location>
</feature>
<reference evidence="4 5" key="2">
    <citation type="journal article" date="2008" name="Bioinformatics">
        <title>Assembly reconciliation.</title>
        <authorList>
            <person name="Zimin A.V."/>
            <person name="Smith D.R."/>
            <person name="Sutton G."/>
            <person name="Yorke J.A."/>
        </authorList>
    </citation>
    <scope>NUCLEOTIDE SEQUENCE [LARGE SCALE GENOMIC DNA]</scope>
    <source>
        <strain evidence="4 5">TSC#14021-0224.01</strain>
    </source>
</reference>
<feature type="domain" description="CCDC113/CCDC96 coiled-coil" evidence="3">
    <location>
        <begin position="559"/>
        <end position="734"/>
    </location>
</feature>
<reference evidence="4 5" key="1">
    <citation type="journal article" date="2007" name="Nature">
        <title>Evolution of genes and genomes on the Drosophila phylogeny.</title>
        <authorList>
            <consortium name="Drosophila 12 Genomes Consortium"/>
            <person name="Clark A.G."/>
            <person name="Eisen M.B."/>
            <person name="Smith D.R."/>
            <person name="Bergman C.M."/>
            <person name="Oliver B."/>
            <person name="Markow T.A."/>
            <person name="Kaufman T.C."/>
            <person name="Kellis M."/>
            <person name="Gelbart W."/>
            <person name="Iyer V.N."/>
            <person name="Pollard D.A."/>
            <person name="Sackton T.B."/>
            <person name="Larracuente A.M."/>
            <person name="Singh N.D."/>
            <person name="Abad J.P."/>
            <person name="Abt D.N."/>
            <person name="Adryan B."/>
            <person name="Aguade M."/>
            <person name="Akashi H."/>
            <person name="Anderson W.W."/>
            <person name="Aquadro C.F."/>
            <person name="Ardell D.H."/>
            <person name="Arguello R."/>
            <person name="Artieri C.G."/>
            <person name="Barbash D.A."/>
            <person name="Barker D."/>
            <person name="Barsanti P."/>
            <person name="Batterham P."/>
            <person name="Batzoglou S."/>
            <person name="Begun D."/>
            <person name="Bhutkar A."/>
            <person name="Blanco E."/>
            <person name="Bosak S.A."/>
            <person name="Bradley R.K."/>
            <person name="Brand A.D."/>
            <person name="Brent M.R."/>
            <person name="Brooks A.N."/>
            <person name="Brown R.H."/>
            <person name="Butlin R.K."/>
            <person name="Caggese C."/>
            <person name="Calvi B.R."/>
            <person name="Bernardo de Carvalho A."/>
            <person name="Caspi A."/>
            <person name="Castrezana S."/>
            <person name="Celniker S.E."/>
            <person name="Chang J.L."/>
            <person name="Chapple C."/>
            <person name="Chatterji S."/>
            <person name="Chinwalla A."/>
            <person name="Civetta A."/>
            <person name="Clifton S.W."/>
            <person name="Comeron J.M."/>
            <person name="Costello J.C."/>
            <person name="Coyne J.A."/>
            <person name="Daub J."/>
            <person name="David R.G."/>
            <person name="Delcher A.L."/>
            <person name="Delehaunty K."/>
            <person name="Do C.B."/>
            <person name="Ebling H."/>
            <person name="Edwards K."/>
            <person name="Eickbush T."/>
            <person name="Evans J.D."/>
            <person name="Filipski A."/>
            <person name="Findeiss S."/>
            <person name="Freyhult E."/>
            <person name="Fulton L."/>
            <person name="Fulton R."/>
            <person name="Garcia A.C."/>
            <person name="Gardiner A."/>
            <person name="Garfield D.A."/>
            <person name="Garvin B.E."/>
            <person name="Gibson G."/>
            <person name="Gilbert D."/>
            <person name="Gnerre S."/>
            <person name="Godfrey J."/>
            <person name="Good R."/>
            <person name="Gotea V."/>
            <person name="Gravely B."/>
            <person name="Greenberg A.J."/>
            <person name="Griffiths-Jones S."/>
            <person name="Gross S."/>
            <person name="Guigo R."/>
            <person name="Gustafson E.A."/>
            <person name="Haerty W."/>
            <person name="Hahn M.W."/>
            <person name="Halligan D.L."/>
            <person name="Halpern A.L."/>
            <person name="Halter G.M."/>
            <person name="Han M.V."/>
            <person name="Heger A."/>
            <person name="Hillier L."/>
            <person name="Hinrichs A.S."/>
            <person name="Holmes I."/>
            <person name="Hoskins R.A."/>
            <person name="Hubisz M.J."/>
            <person name="Hultmark D."/>
            <person name="Huntley M.A."/>
            <person name="Jaffe D.B."/>
            <person name="Jagadeeshan S."/>
            <person name="Jeck W.R."/>
            <person name="Johnson J."/>
            <person name="Jones C.D."/>
            <person name="Jordan W.C."/>
            <person name="Karpen G.H."/>
            <person name="Kataoka E."/>
            <person name="Keightley P.D."/>
            <person name="Kheradpour P."/>
            <person name="Kirkness E.F."/>
            <person name="Koerich L.B."/>
            <person name="Kristiansen K."/>
            <person name="Kudrna D."/>
            <person name="Kulathinal R.J."/>
            <person name="Kumar S."/>
            <person name="Kwok R."/>
            <person name="Lander E."/>
            <person name="Langley C.H."/>
            <person name="Lapoint R."/>
            <person name="Lazzaro B.P."/>
            <person name="Lee S.J."/>
            <person name="Levesque L."/>
            <person name="Li R."/>
            <person name="Lin C.F."/>
            <person name="Lin M.F."/>
            <person name="Lindblad-Toh K."/>
            <person name="Llopart A."/>
            <person name="Long M."/>
            <person name="Low L."/>
            <person name="Lozovsky E."/>
            <person name="Lu J."/>
            <person name="Luo M."/>
            <person name="Machado C.A."/>
            <person name="Makalowski W."/>
            <person name="Marzo M."/>
            <person name="Matsuda M."/>
            <person name="Matzkin L."/>
            <person name="McAllister B."/>
            <person name="McBride C.S."/>
            <person name="McKernan B."/>
            <person name="McKernan K."/>
            <person name="Mendez-Lago M."/>
            <person name="Minx P."/>
            <person name="Mollenhauer M.U."/>
            <person name="Montooth K."/>
            <person name="Mount S.M."/>
            <person name="Mu X."/>
            <person name="Myers E."/>
            <person name="Negre B."/>
            <person name="Newfeld S."/>
            <person name="Nielsen R."/>
            <person name="Noor M.A."/>
            <person name="O'Grady P."/>
            <person name="Pachter L."/>
            <person name="Papaceit M."/>
            <person name="Parisi M.J."/>
            <person name="Parisi M."/>
            <person name="Parts L."/>
            <person name="Pedersen J.S."/>
            <person name="Pesole G."/>
            <person name="Phillippy A.M."/>
            <person name="Ponting C.P."/>
            <person name="Pop M."/>
            <person name="Porcelli D."/>
            <person name="Powell J.R."/>
            <person name="Prohaska S."/>
            <person name="Pruitt K."/>
            <person name="Puig M."/>
            <person name="Quesneville H."/>
            <person name="Ram K.R."/>
            <person name="Rand D."/>
            <person name="Rasmussen M.D."/>
            <person name="Reed L.K."/>
            <person name="Reenan R."/>
            <person name="Reily A."/>
            <person name="Remington K.A."/>
            <person name="Rieger T.T."/>
            <person name="Ritchie M.G."/>
            <person name="Robin C."/>
            <person name="Rogers Y.H."/>
            <person name="Rohde C."/>
            <person name="Rozas J."/>
            <person name="Rubenfield M.J."/>
            <person name="Ruiz A."/>
            <person name="Russo S."/>
            <person name="Salzberg S.L."/>
            <person name="Sanchez-Gracia A."/>
            <person name="Saranga D.J."/>
            <person name="Sato H."/>
            <person name="Schaeffer S.W."/>
            <person name="Schatz M.C."/>
            <person name="Schlenke T."/>
            <person name="Schwartz R."/>
            <person name="Segarra C."/>
            <person name="Singh R.S."/>
            <person name="Sirot L."/>
            <person name="Sirota M."/>
            <person name="Sisneros N.B."/>
            <person name="Smith C.D."/>
            <person name="Smith T.F."/>
            <person name="Spieth J."/>
            <person name="Stage D.E."/>
            <person name="Stark A."/>
            <person name="Stephan W."/>
            <person name="Strausberg R.L."/>
            <person name="Strempel S."/>
            <person name="Sturgill D."/>
            <person name="Sutton G."/>
            <person name="Sutton G.G."/>
            <person name="Tao W."/>
            <person name="Teichmann S."/>
            <person name="Tobari Y.N."/>
            <person name="Tomimura Y."/>
            <person name="Tsolas J.M."/>
            <person name="Valente V.L."/>
            <person name="Venter E."/>
            <person name="Venter J.C."/>
            <person name="Vicario S."/>
            <person name="Vieira F.G."/>
            <person name="Vilella A.J."/>
            <person name="Villasante A."/>
            <person name="Walenz B."/>
            <person name="Wang J."/>
            <person name="Wasserman M."/>
            <person name="Watts T."/>
            <person name="Wilson D."/>
            <person name="Wilson R.K."/>
            <person name="Wing R.A."/>
            <person name="Wolfner M.F."/>
            <person name="Wong A."/>
            <person name="Wong G.K."/>
            <person name="Wu C.I."/>
            <person name="Wu G."/>
            <person name="Yamamoto D."/>
            <person name="Yang H.P."/>
            <person name="Yang S.P."/>
            <person name="Yorke J.A."/>
            <person name="Yoshida K."/>
            <person name="Zdobnov E."/>
            <person name="Zhang P."/>
            <person name="Zhang Y."/>
            <person name="Zimin A.V."/>
            <person name="Baldwin J."/>
            <person name="Abdouelleil A."/>
            <person name="Abdulkadir J."/>
            <person name="Abebe A."/>
            <person name="Abera B."/>
            <person name="Abreu J."/>
            <person name="Acer S.C."/>
            <person name="Aftuck L."/>
            <person name="Alexander A."/>
            <person name="An P."/>
            <person name="Anderson E."/>
            <person name="Anderson S."/>
            <person name="Arachi H."/>
            <person name="Azer M."/>
            <person name="Bachantsang P."/>
            <person name="Barry A."/>
            <person name="Bayul T."/>
            <person name="Berlin A."/>
            <person name="Bessette D."/>
            <person name="Bloom T."/>
            <person name="Blye J."/>
            <person name="Boguslavskiy L."/>
            <person name="Bonnet C."/>
            <person name="Boukhgalter B."/>
            <person name="Bourzgui I."/>
            <person name="Brown A."/>
            <person name="Cahill P."/>
            <person name="Channer S."/>
            <person name="Cheshatsang Y."/>
            <person name="Chuda L."/>
            <person name="Citroen M."/>
            <person name="Collymore A."/>
            <person name="Cooke P."/>
            <person name="Costello M."/>
            <person name="D'Aco K."/>
            <person name="Daza R."/>
            <person name="De Haan G."/>
            <person name="DeGray S."/>
            <person name="DeMaso C."/>
            <person name="Dhargay N."/>
            <person name="Dooley K."/>
            <person name="Dooley E."/>
            <person name="Doricent M."/>
            <person name="Dorje P."/>
            <person name="Dorjee K."/>
            <person name="Dupes A."/>
            <person name="Elong R."/>
            <person name="Falk J."/>
            <person name="Farina A."/>
            <person name="Faro S."/>
            <person name="Ferguson D."/>
            <person name="Fisher S."/>
            <person name="Foley C.D."/>
            <person name="Franke A."/>
            <person name="Friedrich D."/>
            <person name="Gadbois L."/>
            <person name="Gearin G."/>
            <person name="Gearin C.R."/>
            <person name="Giannoukos G."/>
            <person name="Goode T."/>
            <person name="Graham J."/>
            <person name="Grandbois E."/>
            <person name="Grewal S."/>
            <person name="Gyaltsen K."/>
            <person name="Hafez N."/>
            <person name="Hagos B."/>
            <person name="Hall J."/>
            <person name="Henson C."/>
            <person name="Hollinger A."/>
            <person name="Honan T."/>
            <person name="Huard M.D."/>
            <person name="Hughes L."/>
            <person name="Hurhula B."/>
            <person name="Husby M.E."/>
            <person name="Kamat A."/>
            <person name="Kanga B."/>
            <person name="Kashin S."/>
            <person name="Khazanovich D."/>
            <person name="Kisner P."/>
            <person name="Lance K."/>
            <person name="Lara M."/>
            <person name="Lee W."/>
            <person name="Lennon N."/>
            <person name="Letendre F."/>
            <person name="LeVine R."/>
            <person name="Lipovsky A."/>
            <person name="Liu X."/>
            <person name="Liu J."/>
            <person name="Liu S."/>
            <person name="Lokyitsang T."/>
            <person name="Lokyitsang Y."/>
            <person name="Lubonja R."/>
            <person name="Lui A."/>
            <person name="MacDonald P."/>
            <person name="Magnisalis V."/>
            <person name="Maru K."/>
            <person name="Matthews C."/>
            <person name="McCusker W."/>
            <person name="McDonough S."/>
            <person name="Mehta T."/>
            <person name="Meldrim J."/>
            <person name="Meneus L."/>
            <person name="Mihai O."/>
            <person name="Mihalev A."/>
            <person name="Mihova T."/>
            <person name="Mittelman R."/>
            <person name="Mlenga V."/>
            <person name="Montmayeur A."/>
            <person name="Mulrain L."/>
            <person name="Navidi A."/>
            <person name="Naylor J."/>
            <person name="Negash T."/>
            <person name="Nguyen T."/>
            <person name="Nguyen N."/>
            <person name="Nicol R."/>
            <person name="Norbu C."/>
            <person name="Norbu N."/>
            <person name="Novod N."/>
            <person name="O'Neill B."/>
            <person name="Osman S."/>
            <person name="Markiewicz E."/>
            <person name="Oyono O.L."/>
            <person name="Patti C."/>
            <person name="Phunkhang P."/>
            <person name="Pierre F."/>
            <person name="Priest M."/>
            <person name="Raghuraman S."/>
            <person name="Rege F."/>
            <person name="Reyes R."/>
            <person name="Rise C."/>
            <person name="Rogov P."/>
            <person name="Ross K."/>
            <person name="Ryan E."/>
            <person name="Settipalli S."/>
            <person name="Shea T."/>
            <person name="Sherpa N."/>
            <person name="Shi L."/>
            <person name="Shih D."/>
            <person name="Sparrow T."/>
            <person name="Spaulding J."/>
            <person name="Stalker J."/>
            <person name="Stange-Thomann N."/>
            <person name="Stavropoulos S."/>
            <person name="Stone C."/>
            <person name="Strader C."/>
            <person name="Tesfaye S."/>
            <person name="Thomson T."/>
            <person name="Thoulutsang Y."/>
            <person name="Thoulutsang D."/>
            <person name="Topham K."/>
            <person name="Topping I."/>
            <person name="Tsamla T."/>
            <person name="Vassiliev H."/>
            <person name="Vo A."/>
            <person name="Wangchuk T."/>
            <person name="Wangdi T."/>
            <person name="Weiand M."/>
            <person name="Wilkinson J."/>
            <person name="Wilson A."/>
            <person name="Yadav S."/>
            <person name="Young G."/>
            <person name="Yu Q."/>
            <person name="Zembek L."/>
            <person name="Zhong D."/>
            <person name="Zimmer A."/>
            <person name="Zwirko Z."/>
            <person name="Jaffe D.B."/>
            <person name="Alvarez P."/>
            <person name="Brockman W."/>
            <person name="Butler J."/>
            <person name="Chin C."/>
            <person name="Gnerre S."/>
            <person name="Grabherr M."/>
            <person name="Kleber M."/>
            <person name="Mauceli E."/>
            <person name="MacCallum I."/>
        </authorList>
    </citation>
    <scope>NUCLEOTIDE SEQUENCE [LARGE SCALE GENOMIC DNA]</scope>
    <source>
        <strain evidence="4 5">TSC#14021-0224.01</strain>
    </source>
</reference>
<feature type="compositionally biased region" description="Polar residues" evidence="2">
    <location>
        <begin position="131"/>
        <end position="146"/>
    </location>
</feature>
<dbReference type="eggNOG" id="ENOG502SGZY">
    <property type="taxonomic scope" value="Eukaryota"/>
</dbReference>
<name>B3NLF1_DROER</name>
<dbReference type="EMBL" id="CH954179">
    <property type="protein sequence ID" value="EDV54867.2"/>
    <property type="molecule type" value="Genomic_DNA"/>
</dbReference>
<dbReference type="HOGENOM" id="CLU_360674_0_0_1"/>
<keyword evidence="1" id="KW-0175">Coiled coil</keyword>
<feature type="compositionally biased region" description="Acidic residues" evidence="2">
    <location>
        <begin position="250"/>
        <end position="261"/>
    </location>
</feature>
<feature type="coiled-coil region" evidence="1">
    <location>
        <begin position="609"/>
        <end position="671"/>
    </location>
</feature>
<dbReference type="Proteomes" id="UP000008711">
    <property type="component" value="Unassembled WGS sequence"/>
</dbReference>
<feature type="region of interest" description="Disordered" evidence="2">
    <location>
        <begin position="217"/>
        <end position="263"/>
    </location>
</feature>